<keyword evidence="2" id="KW-1133">Transmembrane helix</keyword>
<organism evidence="3 4">
    <name type="scientific">Tegillarca granosa</name>
    <name type="common">Malaysian cockle</name>
    <name type="synonym">Anadara granosa</name>
    <dbReference type="NCBI Taxonomy" id="220873"/>
    <lineage>
        <taxon>Eukaryota</taxon>
        <taxon>Metazoa</taxon>
        <taxon>Spiralia</taxon>
        <taxon>Lophotrochozoa</taxon>
        <taxon>Mollusca</taxon>
        <taxon>Bivalvia</taxon>
        <taxon>Autobranchia</taxon>
        <taxon>Pteriomorphia</taxon>
        <taxon>Arcoida</taxon>
        <taxon>Arcoidea</taxon>
        <taxon>Arcidae</taxon>
        <taxon>Tegillarca</taxon>
    </lineage>
</organism>
<keyword evidence="4" id="KW-1185">Reference proteome</keyword>
<sequence>MLALAAENDLLKIELKKSEEEIKVLKQMLVYKGKEKNLKNLGTNGQKFGKKLKNLFKYYIGLIYVRFCAVLEFLVAGNLPMNYKSSRSNIKCLNKQDGPFFNTL</sequence>
<feature type="coiled-coil region" evidence="1">
    <location>
        <begin position="1"/>
        <end position="28"/>
    </location>
</feature>
<keyword evidence="1" id="KW-0175">Coiled coil</keyword>
<comment type="caution">
    <text evidence="3">The sequence shown here is derived from an EMBL/GenBank/DDBJ whole genome shotgun (WGS) entry which is preliminary data.</text>
</comment>
<proteinExistence type="predicted"/>
<name>A0ABQ9EUG2_TEGGR</name>
<dbReference type="EMBL" id="JARBDR010000793">
    <property type="protein sequence ID" value="KAJ8306943.1"/>
    <property type="molecule type" value="Genomic_DNA"/>
</dbReference>
<keyword evidence="2" id="KW-0812">Transmembrane</keyword>
<feature type="transmembrane region" description="Helical" evidence="2">
    <location>
        <begin position="58"/>
        <end position="79"/>
    </location>
</feature>
<keyword evidence="2" id="KW-0472">Membrane</keyword>
<evidence type="ECO:0000256" key="2">
    <source>
        <dbReference type="SAM" id="Phobius"/>
    </source>
</evidence>
<evidence type="ECO:0000313" key="4">
    <source>
        <dbReference type="Proteomes" id="UP001217089"/>
    </source>
</evidence>
<protein>
    <submittedName>
        <fullName evidence="3">Uncharacterized protein</fullName>
    </submittedName>
</protein>
<dbReference type="Proteomes" id="UP001217089">
    <property type="component" value="Unassembled WGS sequence"/>
</dbReference>
<gene>
    <name evidence="3" type="ORF">KUTeg_015027</name>
</gene>
<accession>A0ABQ9EUG2</accession>
<reference evidence="3 4" key="1">
    <citation type="submission" date="2022-12" db="EMBL/GenBank/DDBJ databases">
        <title>Chromosome-level genome of Tegillarca granosa.</title>
        <authorList>
            <person name="Kim J."/>
        </authorList>
    </citation>
    <scope>NUCLEOTIDE SEQUENCE [LARGE SCALE GENOMIC DNA]</scope>
    <source>
        <strain evidence="3">Teg-2019</strain>
        <tissue evidence="3">Adductor muscle</tissue>
    </source>
</reference>
<evidence type="ECO:0000256" key="1">
    <source>
        <dbReference type="SAM" id="Coils"/>
    </source>
</evidence>
<evidence type="ECO:0000313" key="3">
    <source>
        <dbReference type="EMBL" id="KAJ8306943.1"/>
    </source>
</evidence>